<dbReference type="Gene3D" id="3.40.50.300">
    <property type="entry name" value="P-loop containing nucleotide triphosphate hydrolases"/>
    <property type="match status" value="1"/>
</dbReference>
<dbReference type="Pfam" id="PF07088">
    <property type="entry name" value="GvpD_P-loop"/>
    <property type="match status" value="1"/>
</dbReference>
<dbReference type="PANTHER" id="PTHR43637">
    <property type="entry name" value="UPF0273 PROTEIN TM_0370"/>
    <property type="match status" value="1"/>
</dbReference>
<reference evidence="4" key="1">
    <citation type="journal article" date="2013" name="Syst. Appl. Microbiol.">
        <title>New insights into the archaeal diversity of a hypersaline microbial mat obtained by a metagenomic approach.</title>
        <authorList>
            <person name="Lopez-Lopez A."/>
            <person name="Richter M."/>
            <person name="Pena A."/>
            <person name="Tamames J."/>
            <person name="Rossello-Mora R."/>
        </authorList>
    </citation>
    <scope>NUCLEOTIDE SEQUENCE</scope>
</reference>
<dbReference type="InterPro" id="IPR009788">
    <property type="entry name" value="GvpD_P-loop"/>
</dbReference>
<keyword evidence="2" id="KW-0067">ATP-binding</keyword>
<protein>
    <submittedName>
        <fullName evidence="4">ATPase</fullName>
    </submittedName>
</protein>
<accession>M1PV44</accession>
<evidence type="ECO:0000256" key="2">
    <source>
        <dbReference type="ARBA" id="ARBA00022840"/>
    </source>
</evidence>
<gene>
    <name evidence="4" type="ORF">FLSS-6_0024</name>
</gene>
<keyword evidence="1" id="KW-0547">Nucleotide-binding</keyword>
<evidence type="ECO:0000256" key="1">
    <source>
        <dbReference type="ARBA" id="ARBA00022741"/>
    </source>
</evidence>
<dbReference type="GO" id="GO:0005524">
    <property type="term" value="F:ATP binding"/>
    <property type="evidence" value="ECO:0007669"/>
    <property type="project" value="UniProtKB-KW"/>
</dbReference>
<dbReference type="PANTHER" id="PTHR43637:SF2">
    <property type="entry name" value="PROTEIN GVPD 1"/>
    <property type="match status" value="1"/>
</dbReference>
<dbReference type="AlphaFoldDB" id="M1PV44"/>
<sequence length="505" mass="57627">MKMIKSIPTEIRQFLEKEGGSSLFLEGTAGTGKTTLGLQIIEIIGEPDKSFYLSTRVSDQALYNQFPWLEDKEMRAQVMDASKMFLQTIYEEEGEEESSELPESEKQKIESAQEFLSTVREAGPPEEVDRTRLKSLDKKIPGLERTYDRIDKVLPERPLLVIDSIEGITHKYDIDMEEFVTTIQKDLVENSNTNVIMILEAKSRPDLEYLVDGVVQMARYQIENRDVRETRLRKLRAIEIQQPAYLMSLKGGRFKCFEPYELEVMGEREWEPVEAEDGKYSSGTEDLDELLNGGFGAGSYNVFEVKENVSNEEFFSMIRPMFLNFMAQDRGVLAVLTGGTHPENLRRGLTRFIPEETFDKKFRIVEYLQSHSDKPYIMALGGKKGDQFRKSYKEGMESLRGPENKPIIDYVGLDTLEYLQGGEIAVKRLLENVAKTKNTDDVGIGILKPGLNISREIKNMADNYFVIDSINKTPCIYGIKPKTGLYAITTDEEKGTPYIEFKSIV</sequence>
<evidence type="ECO:0000313" key="4">
    <source>
        <dbReference type="EMBL" id="AGF92969.1"/>
    </source>
</evidence>
<dbReference type="InterPro" id="IPR027417">
    <property type="entry name" value="P-loop_NTPase"/>
</dbReference>
<dbReference type="EMBL" id="JX684078">
    <property type="protein sequence ID" value="AGF92969.1"/>
    <property type="molecule type" value="Genomic_DNA"/>
</dbReference>
<dbReference type="SUPFAM" id="SSF52540">
    <property type="entry name" value="P-loop containing nucleoside triphosphate hydrolases"/>
    <property type="match status" value="1"/>
</dbReference>
<feature type="domain" description="GvpD P-loop" evidence="3">
    <location>
        <begin position="11"/>
        <end position="235"/>
    </location>
</feature>
<name>M1PV44_9ZZZZ</name>
<organism evidence="4">
    <name type="scientific">uncultured organism</name>
    <dbReference type="NCBI Taxonomy" id="155900"/>
    <lineage>
        <taxon>unclassified sequences</taxon>
        <taxon>environmental samples</taxon>
    </lineage>
</organism>
<evidence type="ECO:0000259" key="3">
    <source>
        <dbReference type="Pfam" id="PF07088"/>
    </source>
</evidence>
<proteinExistence type="predicted"/>